<dbReference type="InterPro" id="IPR014729">
    <property type="entry name" value="Rossmann-like_a/b/a_fold"/>
</dbReference>
<dbReference type="PRINTS" id="PR01438">
    <property type="entry name" value="UNVRSLSTRESS"/>
</dbReference>
<gene>
    <name evidence="3" type="ORF">D8S82_09690</name>
</gene>
<accession>A0A544W3D0</accession>
<feature type="domain" description="UspA" evidence="2">
    <location>
        <begin position="30"/>
        <end position="166"/>
    </location>
</feature>
<proteinExistence type="inferred from homology"/>
<comment type="similarity">
    <text evidence="1">Belongs to the universal stress protein A family.</text>
</comment>
<dbReference type="InterPro" id="IPR006016">
    <property type="entry name" value="UspA"/>
</dbReference>
<dbReference type="RefSeq" id="WP_142551893.1">
    <property type="nucleotide sequence ID" value="NZ_VIFX01000010.1"/>
</dbReference>
<dbReference type="EMBL" id="VIFX01000010">
    <property type="protein sequence ID" value="TQR86740.1"/>
    <property type="molecule type" value="Genomic_DNA"/>
</dbReference>
<sequence length="319" mass="33608">MEHPTRSPDEAGSGADVLTEAAVTSETAAPVVVGVDGSIGAVGAARWAAALADRLHVPLHIVTATPYLGHSPSELAMAARVAAMADHHEWADRYLGAAQAAVHADRPNLTVTTESSTASAEDALATATRSAQLLVLGCDEVSALGALLLGSTTLATLDRARCPVVAWRGGSVEPSQRPILVGVDGSGRDGGALGLAFELADRLDAPLWVVHSWALKGFADKHRPSVVDWDANTKGQWRRLNELIEPWHRRHARVNVTRIGESAKASHALHIHAKFAQLVVVGRRHGGSHGQRIVGSTSLNLLHHCTVPVVVCPFESEVG</sequence>
<dbReference type="PANTHER" id="PTHR46268">
    <property type="entry name" value="STRESS RESPONSE PROTEIN NHAX"/>
    <property type="match status" value="1"/>
</dbReference>
<name>A0A544W3D0_9MYCO</name>
<comment type="caution">
    <text evidence="3">The sequence shown here is derived from an EMBL/GenBank/DDBJ whole genome shotgun (WGS) entry which is preliminary data.</text>
</comment>
<dbReference type="Gene3D" id="3.40.50.620">
    <property type="entry name" value="HUPs"/>
    <property type="match status" value="2"/>
</dbReference>
<feature type="domain" description="UspA" evidence="2">
    <location>
        <begin position="177"/>
        <end position="313"/>
    </location>
</feature>
<reference evidence="3 4" key="1">
    <citation type="submission" date="2018-10" db="EMBL/GenBank/DDBJ databases">
        <title>Draft genome of Mycobacterium hodleri strain B.</title>
        <authorList>
            <person name="Amande T.J."/>
            <person name="Mcgenity T.J."/>
        </authorList>
    </citation>
    <scope>NUCLEOTIDE SEQUENCE [LARGE SCALE GENOMIC DNA]</scope>
    <source>
        <strain evidence="3 4">B</strain>
    </source>
</reference>
<dbReference type="Proteomes" id="UP000315759">
    <property type="component" value="Unassembled WGS sequence"/>
</dbReference>
<protein>
    <submittedName>
        <fullName evidence="3">Universal stress protein</fullName>
    </submittedName>
</protein>
<evidence type="ECO:0000256" key="1">
    <source>
        <dbReference type="ARBA" id="ARBA00008791"/>
    </source>
</evidence>
<evidence type="ECO:0000313" key="4">
    <source>
        <dbReference type="Proteomes" id="UP000315759"/>
    </source>
</evidence>
<evidence type="ECO:0000313" key="3">
    <source>
        <dbReference type="EMBL" id="TQR86740.1"/>
    </source>
</evidence>
<evidence type="ECO:0000259" key="2">
    <source>
        <dbReference type="Pfam" id="PF00582"/>
    </source>
</evidence>
<keyword evidence="4" id="KW-1185">Reference proteome</keyword>
<organism evidence="3 4">
    <name type="scientific">Mycolicibacterium hodleri</name>
    <dbReference type="NCBI Taxonomy" id="49897"/>
    <lineage>
        <taxon>Bacteria</taxon>
        <taxon>Bacillati</taxon>
        <taxon>Actinomycetota</taxon>
        <taxon>Actinomycetes</taxon>
        <taxon>Mycobacteriales</taxon>
        <taxon>Mycobacteriaceae</taxon>
        <taxon>Mycolicibacterium</taxon>
    </lineage>
</organism>
<dbReference type="InterPro" id="IPR006015">
    <property type="entry name" value="Universal_stress_UspA"/>
</dbReference>
<dbReference type="SUPFAM" id="SSF52402">
    <property type="entry name" value="Adenine nucleotide alpha hydrolases-like"/>
    <property type="match status" value="2"/>
</dbReference>
<dbReference type="PANTHER" id="PTHR46268:SF6">
    <property type="entry name" value="UNIVERSAL STRESS PROTEIN UP12"/>
    <property type="match status" value="1"/>
</dbReference>
<dbReference type="AlphaFoldDB" id="A0A544W3D0"/>
<dbReference type="Pfam" id="PF00582">
    <property type="entry name" value="Usp"/>
    <property type="match status" value="2"/>
</dbReference>